<name>A0ABZ2KHA0_9BACT</name>
<evidence type="ECO:0008006" key="5">
    <source>
        <dbReference type="Google" id="ProtNLM"/>
    </source>
</evidence>
<feature type="compositionally biased region" description="Low complexity" evidence="1">
    <location>
        <begin position="164"/>
        <end position="177"/>
    </location>
</feature>
<protein>
    <recommendedName>
        <fullName evidence="5">Quinol:cytochrome C oxidoreductase</fullName>
    </recommendedName>
</protein>
<organism evidence="3 4">
    <name type="scientific">Pendulispora brunnea</name>
    <dbReference type="NCBI Taxonomy" id="2905690"/>
    <lineage>
        <taxon>Bacteria</taxon>
        <taxon>Pseudomonadati</taxon>
        <taxon>Myxococcota</taxon>
        <taxon>Myxococcia</taxon>
        <taxon>Myxococcales</taxon>
        <taxon>Sorangiineae</taxon>
        <taxon>Pendulisporaceae</taxon>
        <taxon>Pendulispora</taxon>
    </lineage>
</organism>
<feature type="region of interest" description="Disordered" evidence="1">
    <location>
        <begin position="164"/>
        <end position="200"/>
    </location>
</feature>
<feature type="compositionally biased region" description="Basic and acidic residues" evidence="1">
    <location>
        <begin position="1"/>
        <end position="16"/>
    </location>
</feature>
<keyword evidence="2" id="KW-0472">Membrane</keyword>
<keyword evidence="2" id="KW-0812">Transmembrane</keyword>
<gene>
    <name evidence="3" type="ORF">LZC95_08900</name>
</gene>
<evidence type="ECO:0000313" key="3">
    <source>
        <dbReference type="EMBL" id="WXA96955.1"/>
    </source>
</evidence>
<reference evidence="3 4" key="1">
    <citation type="submission" date="2021-12" db="EMBL/GenBank/DDBJ databases">
        <title>Discovery of the Pendulisporaceae a myxobacterial family with distinct sporulation behavior and unique specialized metabolism.</title>
        <authorList>
            <person name="Garcia R."/>
            <person name="Popoff A."/>
            <person name="Bader C.D."/>
            <person name="Loehr J."/>
            <person name="Walesch S."/>
            <person name="Walt C."/>
            <person name="Boldt J."/>
            <person name="Bunk B."/>
            <person name="Haeckl F.J.F.P.J."/>
            <person name="Gunesch A.P."/>
            <person name="Birkelbach J."/>
            <person name="Nuebel U."/>
            <person name="Pietschmann T."/>
            <person name="Bach T."/>
            <person name="Mueller R."/>
        </authorList>
    </citation>
    <scope>NUCLEOTIDE SEQUENCE [LARGE SCALE GENOMIC DNA]</scope>
    <source>
        <strain evidence="3 4">MSr12523</strain>
    </source>
</reference>
<feature type="transmembrane region" description="Helical" evidence="2">
    <location>
        <begin position="346"/>
        <end position="368"/>
    </location>
</feature>
<dbReference type="Proteomes" id="UP001379533">
    <property type="component" value="Chromosome"/>
</dbReference>
<feature type="region of interest" description="Disordered" evidence="1">
    <location>
        <begin position="1"/>
        <end position="33"/>
    </location>
</feature>
<dbReference type="RefSeq" id="WP_394847570.1">
    <property type="nucleotide sequence ID" value="NZ_CP089982.1"/>
</dbReference>
<evidence type="ECO:0000256" key="1">
    <source>
        <dbReference type="SAM" id="MobiDB-lite"/>
    </source>
</evidence>
<evidence type="ECO:0000313" key="4">
    <source>
        <dbReference type="Proteomes" id="UP001379533"/>
    </source>
</evidence>
<feature type="transmembrane region" description="Helical" evidence="2">
    <location>
        <begin position="45"/>
        <end position="66"/>
    </location>
</feature>
<keyword evidence="2" id="KW-1133">Transmembrane helix</keyword>
<proteinExistence type="predicted"/>
<feature type="transmembrane region" description="Helical" evidence="2">
    <location>
        <begin position="297"/>
        <end position="325"/>
    </location>
</feature>
<sequence>MSQDEKKKSSGEEQQRPTRPSLAKKKGPDADDHIRIPAGSPWDGAWKIAAAVGALGLIASAAGYAGNAKRFAFSYLFGFEVILSVALGAIFFVLMQHLTSAGWSVTVRRTAEFFGVGIVSLIVLFAPIWLLKEQIFPWLSDHHGGEHAAEVSTTHTTGAALEEQAAQPEHAAEPNAHGGHGGPAHAAGGHGHGAMAAAHGGATFTKGDPHELAEEEVLAKKKPYLNTGFFSLRAVIYLLVWAFLGWKLFRYSVDQDTSKDPKLTVAAQRFAPVATVVFGLTLTFAGFDWIMSLEPSWFSTIFGVYCFAGCVLAGLTTVTLATMALRRSGLLRKEVNTEHYHDLGKLTFGFLVFWAYIGFSQFMLIWYAALPEEVTFFHHRWDHGPWSAVSLLLVFSHFVFPFFLLISRNTKRKLEVLTFGAAWILLMHVVDIYWLVMPNFGQDDFAFHWLDVTCLVGIGGIYLAVVFYVMRQHRLIPVGDPRLPRAIHFENA</sequence>
<evidence type="ECO:0000256" key="2">
    <source>
        <dbReference type="SAM" id="Phobius"/>
    </source>
</evidence>
<feature type="transmembrane region" description="Helical" evidence="2">
    <location>
        <begin position="448"/>
        <end position="469"/>
    </location>
</feature>
<dbReference type="EMBL" id="CP089982">
    <property type="protein sequence ID" value="WXA96955.1"/>
    <property type="molecule type" value="Genomic_DNA"/>
</dbReference>
<dbReference type="PANTHER" id="PTHR43044">
    <property type="match status" value="1"/>
</dbReference>
<keyword evidence="4" id="KW-1185">Reference proteome</keyword>
<feature type="transmembrane region" description="Helical" evidence="2">
    <location>
        <begin position="388"/>
        <end position="407"/>
    </location>
</feature>
<feature type="transmembrane region" description="Helical" evidence="2">
    <location>
        <begin position="230"/>
        <end position="249"/>
    </location>
</feature>
<dbReference type="PANTHER" id="PTHR43044:SF1">
    <property type="entry name" value="QUINOL:CYTOCHROME C OXIDOREDUCTASE QUINONE-BINDING SUBUNIT 2"/>
    <property type="match status" value="1"/>
</dbReference>
<feature type="transmembrane region" description="Helical" evidence="2">
    <location>
        <begin position="414"/>
        <end position="436"/>
    </location>
</feature>
<feature type="transmembrane region" description="Helical" evidence="2">
    <location>
        <begin position="113"/>
        <end position="131"/>
    </location>
</feature>
<feature type="transmembrane region" description="Helical" evidence="2">
    <location>
        <begin position="72"/>
        <end position="93"/>
    </location>
</feature>
<feature type="compositionally biased region" description="Gly residues" evidence="1">
    <location>
        <begin position="178"/>
        <end position="192"/>
    </location>
</feature>
<feature type="transmembrane region" description="Helical" evidence="2">
    <location>
        <begin position="270"/>
        <end position="291"/>
    </location>
</feature>
<accession>A0ABZ2KHA0</accession>